<protein>
    <recommendedName>
        <fullName evidence="4">Energy transducer TonB</fullName>
    </recommendedName>
</protein>
<evidence type="ECO:0008006" key="4">
    <source>
        <dbReference type="Google" id="ProtNLM"/>
    </source>
</evidence>
<proteinExistence type="predicted"/>
<comment type="caution">
    <text evidence="2">The sequence shown here is derived from an EMBL/GenBank/DDBJ whole genome shotgun (WGS) entry which is preliminary data.</text>
</comment>
<gene>
    <name evidence="2" type="ORF">H8N03_01405</name>
</gene>
<reference evidence="2" key="1">
    <citation type="submission" date="2020-08" db="EMBL/GenBank/DDBJ databases">
        <title>Ramlibacter sp. USB13 16S ribosomal RNA gene genome sequencing and assembly.</title>
        <authorList>
            <person name="Kang M."/>
        </authorList>
    </citation>
    <scope>NUCLEOTIDE SEQUENCE</scope>
    <source>
        <strain evidence="2">USB13</strain>
    </source>
</reference>
<accession>A0A923MNZ8</accession>
<dbReference type="Proteomes" id="UP000608513">
    <property type="component" value="Unassembled WGS sequence"/>
</dbReference>
<evidence type="ECO:0000313" key="3">
    <source>
        <dbReference type="Proteomes" id="UP000608513"/>
    </source>
</evidence>
<feature type="compositionally biased region" description="Low complexity" evidence="1">
    <location>
        <begin position="21"/>
        <end position="33"/>
    </location>
</feature>
<name>A0A923MNZ8_9BURK</name>
<dbReference type="EMBL" id="JACORT010000001">
    <property type="protein sequence ID" value="MBC5781579.1"/>
    <property type="molecule type" value="Genomic_DNA"/>
</dbReference>
<keyword evidence="3" id="KW-1185">Reference proteome</keyword>
<evidence type="ECO:0000313" key="2">
    <source>
        <dbReference type="EMBL" id="MBC5781579.1"/>
    </source>
</evidence>
<organism evidence="2 3">
    <name type="scientific">Ramlibacter cellulosilyticus</name>
    <dbReference type="NCBI Taxonomy" id="2764187"/>
    <lineage>
        <taxon>Bacteria</taxon>
        <taxon>Pseudomonadati</taxon>
        <taxon>Pseudomonadota</taxon>
        <taxon>Betaproteobacteria</taxon>
        <taxon>Burkholderiales</taxon>
        <taxon>Comamonadaceae</taxon>
        <taxon>Ramlibacter</taxon>
    </lineage>
</organism>
<evidence type="ECO:0000256" key="1">
    <source>
        <dbReference type="SAM" id="MobiDB-lite"/>
    </source>
</evidence>
<dbReference type="AlphaFoldDB" id="A0A923MNZ8"/>
<sequence length="162" mass="17671">MAGTAVLLASCSSAPPPAPEQPRAAVVQPAPAEDPVARSAQPAPAMVIKTSAATNPRAYRQDAAQHLYALNQERIWKGRMPPLLYAIGVLQVEVDGQGQVRNLSWMRAPRHAPEVIAEIERTVRSAAPYPVPARMGKVVYTDTWLWHKSGRFQLDTLTEGQD</sequence>
<feature type="region of interest" description="Disordered" evidence="1">
    <location>
        <begin position="9"/>
        <end position="42"/>
    </location>
</feature>